<dbReference type="GO" id="GO:0031078">
    <property type="term" value="F:histone H3K14 deacetylase activity, hydrolytic mechanism"/>
    <property type="evidence" value="ECO:0007669"/>
    <property type="project" value="UniProtKB-UniRule"/>
</dbReference>
<evidence type="ECO:0000256" key="8">
    <source>
        <dbReference type="ARBA" id="ARBA00023163"/>
    </source>
</evidence>
<dbReference type="GO" id="GO:0070824">
    <property type="term" value="C:SHREC complex"/>
    <property type="evidence" value="ECO:0007669"/>
    <property type="project" value="EnsemblFungi"/>
</dbReference>
<dbReference type="GO" id="GO:0000183">
    <property type="term" value="P:rDNA heterochromatin formation"/>
    <property type="evidence" value="ECO:0007669"/>
    <property type="project" value="EnsemblFungi"/>
</dbReference>
<dbReference type="GO" id="GO:0005721">
    <property type="term" value="C:pericentric heterochromatin"/>
    <property type="evidence" value="ECO:0007669"/>
    <property type="project" value="EnsemblFungi"/>
</dbReference>
<comment type="similarity">
    <text evidence="2 11">Belongs to the histone deacetylase family. HD type 2 subfamily.</text>
</comment>
<dbReference type="GO" id="GO:0000791">
    <property type="term" value="C:euchromatin"/>
    <property type="evidence" value="ECO:0007669"/>
    <property type="project" value="EnsemblFungi"/>
</dbReference>
<comment type="catalytic activity">
    <reaction evidence="10 11">
        <text>N(6)-acetyl-L-lysyl-[histone] + H2O = L-lysyl-[histone] + acetate</text>
        <dbReference type="Rhea" id="RHEA:58196"/>
        <dbReference type="Rhea" id="RHEA-COMP:9845"/>
        <dbReference type="Rhea" id="RHEA-COMP:11338"/>
        <dbReference type="ChEBI" id="CHEBI:15377"/>
        <dbReference type="ChEBI" id="CHEBI:29969"/>
        <dbReference type="ChEBI" id="CHEBI:30089"/>
        <dbReference type="ChEBI" id="CHEBI:61930"/>
        <dbReference type="EC" id="3.5.1.98"/>
    </reaction>
</comment>
<evidence type="ECO:0000256" key="10">
    <source>
        <dbReference type="ARBA" id="ARBA00048287"/>
    </source>
</evidence>
<feature type="domain" description="Histone deacetylase" evidence="13">
    <location>
        <begin position="90"/>
        <end position="416"/>
    </location>
</feature>
<evidence type="ECO:0000313" key="16">
    <source>
        <dbReference type="Proteomes" id="UP000070700"/>
    </source>
</evidence>
<dbReference type="Pfam" id="PF00850">
    <property type="entry name" value="Hist_deacetyl"/>
    <property type="match status" value="1"/>
</dbReference>
<dbReference type="GO" id="GO:0045944">
    <property type="term" value="P:positive regulation of transcription by RNA polymerase II"/>
    <property type="evidence" value="ECO:0007669"/>
    <property type="project" value="EnsemblFungi"/>
</dbReference>
<dbReference type="Proteomes" id="UP000070700">
    <property type="component" value="Unassembled WGS sequence"/>
</dbReference>
<evidence type="ECO:0000259" key="13">
    <source>
        <dbReference type="Pfam" id="PF00850"/>
    </source>
</evidence>
<evidence type="ECO:0000256" key="5">
    <source>
        <dbReference type="ARBA" id="ARBA00022801"/>
    </source>
</evidence>
<dbReference type="GO" id="GO:0033553">
    <property type="term" value="C:rDNA heterochromatin"/>
    <property type="evidence" value="ECO:0007669"/>
    <property type="project" value="EnsemblFungi"/>
</dbReference>
<dbReference type="PRINTS" id="PR01270">
    <property type="entry name" value="HDASUPER"/>
</dbReference>
<dbReference type="GO" id="GO:0031934">
    <property type="term" value="C:mating-type region heterochromatin"/>
    <property type="evidence" value="ECO:0007669"/>
    <property type="project" value="EnsemblFungi"/>
</dbReference>
<evidence type="ECO:0000256" key="4">
    <source>
        <dbReference type="ARBA" id="ARBA00022491"/>
    </source>
</evidence>
<dbReference type="Gene3D" id="3.40.800.20">
    <property type="entry name" value="Histone deacetylase domain"/>
    <property type="match status" value="1"/>
</dbReference>
<dbReference type="GO" id="GO:0005730">
    <property type="term" value="C:nucleolus"/>
    <property type="evidence" value="ECO:0007669"/>
    <property type="project" value="EnsemblFungi"/>
</dbReference>
<comment type="subcellular location">
    <subcellularLocation>
        <location evidence="1 11">Nucleus</location>
    </subcellularLocation>
</comment>
<dbReference type="PANTHER" id="PTHR10625:SF5">
    <property type="entry name" value="HISTONE DEACETYLASE"/>
    <property type="match status" value="1"/>
</dbReference>
<name>A0A132B9G6_MOLSC</name>
<reference evidence="15 16" key="1">
    <citation type="submission" date="2015-10" db="EMBL/GenBank/DDBJ databases">
        <title>Full genome of DAOMC 229536 Phialocephala scopiformis, a fungal endophyte of spruce producing the potent anti-insectan compound rugulosin.</title>
        <authorList>
            <consortium name="DOE Joint Genome Institute"/>
            <person name="Walker A.K."/>
            <person name="Frasz S.L."/>
            <person name="Seifert K.A."/>
            <person name="Miller J.D."/>
            <person name="Mondo S.J."/>
            <person name="Labutti K."/>
            <person name="Lipzen A."/>
            <person name="Dockter R."/>
            <person name="Kennedy M."/>
            <person name="Grigoriev I.V."/>
            <person name="Spatafora J.W."/>
        </authorList>
    </citation>
    <scope>NUCLEOTIDE SEQUENCE [LARGE SCALE GENOMIC DNA]</scope>
    <source>
        <strain evidence="15 16">CBS 120377</strain>
    </source>
</reference>
<evidence type="ECO:0000313" key="15">
    <source>
        <dbReference type="EMBL" id="KUJ09011.1"/>
    </source>
</evidence>
<evidence type="ECO:0000259" key="14">
    <source>
        <dbReference type="Pfam" id="PF09757"/>
    </source>
</evidence>
<keyword evidence="9 11" id="KW-0539">Nucleus</keyword>
<dbReference type="EMBL" id="KQ947433">
    <property type="protein sequence ID" value="KUJ09011.1"/>
    <property type="molecule type" value="Genomic_DNA"/>
</dbReference>
<dbReference type="GO" id="GO:0031509">
    <property type="term" value="P:subtelomeric heterochromatin formation"/>
    <property type="evidence" value="ECO:0007669"/>
    <property type="project" value="EnsemblFungi"/>
</dbReference>
<organism evidence="15 16">
    <name type="scientific">Mollisia scopiformis</name>
    <name type="common">Conifer needle endophyte fungus</name>
    <name type="synonym">Phialocephala scopiformis</name>
    <dbReference type="NCBI Taxonomy" id="149040"/>
    <lineage>
        <taxon>Eukaryota</taxon>
        <taxon>Fungi</taxon>
        <taxon>Dikarya</taxon>
        <taxon>Ascomycota</taxon>
        <taxon>Pezizomycotina</taxon>
        <taxon>Leotiomycetes</taxon>
        <taxon>Helotiales</taxon>
        <taxon>Mollisiaceae</taxon>
        <taxon>Mollisia</taxon>
    </lineage>
</organism>
<dbReference type="GO" id="GO:0042802">
    <property type="term" value="F:identical protein binding"/>
    <property type="evidence" value="ECO:0007669"/>
    <property type="project" value="EnsemblFungi"/>
</dbReference>
<dbReference type="GO" id="GO:0003682">
    <property type="term" value="F:chromatin binding"/>
    <property type="evidence" value="ECO:0007669"/>
    <property type="project" value="EnsemblFungi"/>
</dbReference>
<evidence type="ECO:0000256" key="2">
    <source>
        <dbReference type="ARBA" id="ARBA00007738"/>
    </source>
</evidence>
<dbReference type="Pfam" id="PF09757">
    <property type="entry name" value="Arb2-like"/>
    <property type="match status" value="1"/>
</dbReference>
<dbReference type="InterPro" id="IPR017321">
    <property type="entry name" value="Hist_deAcase_II_yeast"/>
</dbReference>
<dbReference type="PIRSF" id="PIRSF037919">
    <property type="entry name" value="HDAC_II_yeast"/>
    <property type="match status" value="1"/>
</dbReference>
<keyword evidence="6 11" id="KW-0156">Chromatin regulator</keyword>
<dbReference type="GO" id="GO:0000122">
    <property type="term" value="P:negative regulation of transcription by RNA polymerase II"/>
    <property type="evidence" value="ECO:0007669"/>
    <property type="project" value="EnsemblFungi"/>
</dbReference>
<dbReference type="EC" id="3.5.1.98" evidence="3 11"/>
<dbReference type="KEGG" id="psco:LY89DRAFT_676386"/>
<evidence type="ECO:0000256" key="11">
    <source>
        <dbReference type="PIRNR" id="PIRNR037919"/>
    </source>
</evidence>
<protein>
    <recommendedName>
        <fullName evidence="3 11">Histone deacetylase</fullName>
        <ecNumber evidence="3 11">3.5.1.98</ecNumber>
    </recommendedName>
</protein>
<dbReference type="GO" id="GO:0140720">
    <property type="term" value="C:subtelomeric heterochromatin"/>
    <property type="evidence" value="ECO:0007669"/>
    <property type="project" value="EnsemblFungi"/>
</dbReference>
<evidence type="ECO:0000256" key="7">
    <source>
        <dbReference type="ARBA" id="ARBA00023015"/>
    </source>
</evidence>
<dbReference type="OrthoDB" id="424012at2759"/>
<dbReference type="AlphaFoldDB" id="A0A132B9G6"/>
<feature type="region of interest" description="Disordered" evidence="12">
    <location>
        <begin position="1"/>
        <end position="22"/>
    </location>
</feature>
<comment type="function">
    <text evidence="11">Responsible for the deacetylation of lysine residues on the N-terminal part of the core histones (H2A, H2B, H3 and H4). Histone deacetylation gives a tag for epigenetic repression and plays an important role in transcriptional regulation, cell cycle progression and developmental events.</text>
</comment>
<dbReference type="InterPro" id="IPR000286">
    <property type="entry name" value="HDACs"/>
</dbReference>
<dbReference type="RefSeq" id="XP_018063366.1">
    <property type="nucleotide sequence ID" value="XM_018213582.1"/>
</dbReference>
<dbReference type="InterPro" id="IPR019154">
    <property type="entry name" value="Arb2-like_domain"/>
</dbReference>
<dbReference type="GeneID" id="28823308"/>
<feature type="domain" description="Arb2-like" evidence="14">
    <location>
        <begin position="469"/>
        <end position="739"/>
    </location>
</feature>
<evidence type="ECO:0000256" key="3">
    <source>
        <dbReference type="ARBA" id="ARBA00012111"/>
    </source>
</evidence>
<keyword evidence="8 11" id="KW-0804">Transcription</keyword>
<evidence type="ECO:0000256" key="12">
    <source>
        <dbReference type="SAM" id="MobiDB-lite"/>
    </source>
</evidence>
<proteinExistence type="inferred from homology"/>
<dbReference type="PANTHER" id="PTHR10625">
    <property type="entry name" value="HISTONE DEACETYLASE HDAC1-RELATED"/>
    <property type="match status" value="1"/>
</dbReference>
<dbReference type="InParanoid" id="A0A132B9G6"/>
<evidence type="ECO:0000256" key="9">
    <source>
        <dbReference type="ARBA" id="ARBA00023242"/>
    </source>
</evidence>
<evidence type="ECO:0000256" key="1">
    <source>
        <dbReference type="ARBA" id="ARBA00004123"/>
    </source>
</evidence>
<dbReference type="FunCoup" id="A0A132B9G6">
    <property type="interactions" value="161"/>
</dbReference>
<keyword evidence="16" id="KW-1185">Reference proteome</keyword>
<keyword evidence="4 11" id="KW-0678">Repressor</keyword>
<dbReference type="InterPro" id="IPR023801">
    <property type="entry name" value="His_deacetylse_dom"/>
</dbReference>
<keyword evidence="5 11" id="KW-0378">Hydrolase</keyword>
<dbReference type="GO" id="GO:0070823">
    <property type="term" value="C:HDA1 complex"/>
    <property type="evidence" value="ECO:0007669"/>
    <property type="project" value="EnsemblFungi"/>
</dbReference>
<dbReference type="FunFam" id="3.40.800.20:FF:000005">
    <property type="entry name" value="histone deacetylase 6"/>
    <property type="match status" value="1"/>
</dbReference>
<dbReference type="InterPro" id="IPR023696">
    <property type="entry name" value="Ureohydrolase_dom_sf"/>
</dbReference>
<dbReference type="STRING" id="149040.A0A132B9G6"/>
<dbReference type="GO" id="GO:1902794">
    <property type="term" value="P:siRNA-independent facultative heterochromatin formation"/>
    <property type="evidence" value="ECO:0007669"/>
    <property type="project" value="EnsemblFungi"/>
</dbReference>
<accession>A0A132B9G6</accession>
<dbReference type="GO" id="GO:0031508">
    <property type="term" value="P:pericentric heterochromatin formation"/>
    <property type="evidence" value="ECO:0007669"/>
    <property type="project" value="EnsemblFungi"/>
</dbReference>
<dbReference type="GO" id="GO:0030466">
    <property type="term" value="P:silent mating-type cassette heterochromatin formation"/>
    <property type="evidence" value="ECO:0007669"/>
    <property type="project" value="EnsemblFungi"/>
</dbReference>
<sequence>MSQDYMDTVIQSNELPVSNGHSNGFLDPRVLNKLDDLDIPDSTDSREDSFESESKLDIAIPRRAYLPTGCCYDIRMKLHANADFSASPHHPEDPRRIESIMEEFRVAGLIYTDGSTEQLMEILKESPEKYMYRIPARRATETEICTVHDAAHYDWVQSLSSMTSTQLRQLTADFDMGRKSLYVGNLTYEAALVSAGGAIETCKAVVTGVVKNAVAVIRPPGHHAEHDESLGFCIFNNVPIAAKVCMKEFPDLCRKVLILDWDVHHGNGIQNMFYDDPNVLYISLHVYSNGTFYPGQPENEDLPDGGLDKCGIGRGIGRNVNIGWADQGVGDGEYMTAFQKIVMPIAHEFDPDLVIISAGFDAAAGDELGGCFVSPACYSHMTHMLMGLANGKVAVCLEGGYNLRAISRSALAVAKTLMGEPPERIVPPPLNRVSADTINMVKRIQANYWECMRPGVIPSAEIQVRSTERMSDVIRRAQKSQLYDEHNMIPLKIMRKGLTEQYENQVLVTPDLYKAKKVIMFIHDSPDVLAQPDLHDNKIYPHNAYVTDELKLYIDWAIQNGFGVVDVNFPKPIYKTNNFGKELDSYIPKPSENLLANQTKELLTYIWENWLELLGSVSITLVGVGDANIGIKQLLTANDDVYKKIPSVLSFIDSNLRSVRSETDPGLSAWYRQHSLLYIMPDHACFSDPIQSRKVAKKSYGTVRAANVEVGESGNPIGRMLRAHAEASKEWILSRVMDWEAENLQVDPDETEDEDESDITNPGLGIHGGAVDGDIDMAGMGGIVSSRMPVLS</sequence>
<dbReference type="GO" id="GO:1990342">
    <property type="term" value="C:heterochromatin island"/>
    <property type="evidence" value="ECO:0007669"/>
    <property type="project" value="EnsemblFungi"/>
</dbReference>
<evidence type="ECO:0000256" key="6">
    <source>
        <dbReference type="ARBA" id="ARBA00022853"/>
    </source>
</evidence>
<gene>
    <name evidence="15" type="ORF">LY89DRAFT_676386</name>
</gene>
<dbReference type="SUPFAM" id="SSF52768">
    <property type="entry name" value="Arginase/deacetylase"/>
    <property type="match status" value="1"/>
</dbReference>
<dbReference type="InterPro" id="IPR037138">
    <property type="entry name" value="His_deacetylse_dom_sf"/>
</dbReference>
<keyword evidence="7 11" id="KW-0805">Transcription regulation</keyword>